<keyword evidence="2" id="KW-1133">Transmembrane helix</keyword>
<protein>
    <submittedName>
        <fullName evidence="3">Uncharacterized protein</fullName>
    </submittedName>
</protein>
<sequence length="75" mass="8344">MADRPRPQQESRSSAFVRGAGEVRDPEHKLWAPARWVASLIQSLVAVIIVTIGEGLKSIIKGEPRTSRNRHARSD</sequence>
<evidence type="ECO:0000313" key="3">
    <source>
        <dbReference type="EMBL" id="CAK3749935.1"/>
    </source>
</evidence>
<organism evidence="3 4">
    <name type="scientific">Lecanosticta acicola</name>
    <dbReference type="NCBI Taxonomy" id="111012"/>
    <lineage>
        <taxon>Eukaryota</taxon>
        <taxon>Fungi</taxon>
        <taxon>Dikarya</taxon>
        <taxon>Ascomycota</taxon>
        <taxon>Pezizomycotina</taxon>
        <taxon>Dothideomycetes</taxon>
        <taxon>Dothideomycetidae</taxon>
        <taxon>Mycosphaerellales</taxon>
        <taxon>Mycosphaerellaceae</taxon>
        <taxon>Lecanosticta</taxon>
    </lineage>
</organism>
<feature type="region of interest" description="Disordered" evidence="1">
    <location>
        <begin position="1"/>
        <end position="23"/>
    </location>
</feature>
<dbReference type="Proteomes" id="UP001296104">
    <property type="component" value="Unassembled WGS sequence"/>
</dbReference>
<dbReference type="EMBL" id="CAVMBE010000001">
    <property type="protein sequence ID" value="CAK3749935.1"/>
    <property type="molecule type" value="Genomic_DNA"/>
</dbReference>
<comment type="caution">
    <text evidence="3">The sequence shown here is derived from an EMBL/GenBank/DDBJ whole genome shotgun (WGS) entry which is preliminary data.</text>
</comment>
<proteinExistence type="predicted"/>
<gene>
    <name evidence="3" type="ORF">LECACI_7A000167</name>
</gene>
<keyword evidence="2" id="KW-0472">Membrane</keyword>
<name>A0AAI8W145_9PEZI</name>
<feature type="transmembrane region" description="Helical" evidence="2">
    <location>
        <begin position="36"/>
        <end position="60"/>
    </location>
</feature>
<keyword evidence="2" id="KW-0812">Transmembrane</keyword>
<keyword evidence="4" id="KW-1185">Reference proteome</keyword>
<evidence type="ECO:0000256" key="2">
    <source>
        <dbReference type="SAM" id="Phobius"/>
    </source>
</evidence>
<reference evidence="3" key="1">
    <citation type="submission" date="2023-11" db="EMBL/GenBank/DDBJ databases">
        <authorList>
            <person name="Alioto T."/>
            <person name="Alioto T."/>
            <person name="Gomez Garrido J."/>
        </authorList>
    </citation>
    <scope>NUCLEOTIDE SEQUENCE</scope>
</reference>
<evidence type="ECO:0000313" key="4">
    <source>
        <dbReference type="Proteomes" id="UP001296104"/>
    </source>
</evidence>
<evidence type="ECO:0000256" key="1">
    <source>
        <dbReference type="SAM" id="MobiDB-lite"/>
    </source>
</evidence>
<dbReference type="AlphaFoldDB" id="A0AAI8W145"/>
<accession>A0AAI8W145</accession>